<name>A0A0W1AVZ5_9BACL</name>
<dbReference type="OrthoDB" id="2654774at2"/>
<gene>
    <name evidence="1" type="ORF">UQ64_18355</name>
</gene>
<accession>A0A0W1AVZ5</accession>
<dbReference type="EMBL" id="LCZJ02000026">
    <property type="protein sequence ID" value="KTD85471.1"/>
    <property type="molecule type" value="Genomic_DNA"/>
</dbReference>
<protein>
    <submittedName>
        <fullName evidence="1">Uncharacterized protein</fullName>
    </submittedName>
</protein>
<organism evidence="1 2">
    <name type="scientific">Paenibacillus etheri</name>
    <dbReference type="NCBI Taxonomy" id="1306852"/>
    <lineage>
        <taxon>Bacteria</taxon>
        <taxon>Bacillati</taxon>
        <taxon>Bacillota</taxon>
        <taxon>Bacilli</taxon>
        <taxon>Bacillales</taxon>
        <taxon>Paenibacillaceae</taxon>
        <taxon>Paenibacillus</taxon>
    </lineage>
</organism>
<comment type="caution">
    <text evidence="1">The sequence shown here is derived from an EMBL/GenBank/DDBJ whole genome shotgun (WGS) entry which is preliminary data.</text>
</comment>
<dbReference type="AlphaFoldDB" id="A0A0W1AVZ5"/>
<dbReference type="Proteomes" id="UP000054709">
    <property type="component" value="Unassembled WGS sequence"/>
</dbReference>
<sequence>MTIIKKPVNKQAVMAAKALAAKKRVKAAATRKKRRVRQTLDRFIVLAIGTNATGTPKDTTGWTASLLRTGNPAIVADFDEFGVARFPTVSTLTTVPYLLTLRDENGNAIKSFNVPSDREFYVARF</sequence>
<evidence type="ECO:0000313" key="2">
    <source>
        <dbReference type="Proteomes" id="UP000054709"/>
    </source>
</evidence>
<evidence type="ECO:0000313" key="1">
    <source>
        <dbReference type="EMBL" id="KTD85471.1"/>
    </source>
</evidence>
<reference evidence="1 2" key="1">
    <citation type="journal article" date="2015" name="Int. Biodeterior. Biodegradation">
        <title>Physiological and genetic screening methods for the isolation of methyl tert-butyl ether-degrading bacteria for bioremediation purposes.</title>
        <authorList>
            <person name="Guisado I.M."/>
            <person name="Purswani J."/>
            <person name="Gonzalez Lopez J."/>
            <person name="Pozo C."/>
        </authorList>
    </citation>
    <scope>NUCLEOTIDE SEQUENCE [LARGE SCALE GENOMIC DNA]</scope>
    <source>
        <strain evidence="1 2">SH7</strain>
    </source>
</reference>
<proteinExistence type="predicted"/>
<keyword evidence="2" id="KW-1185">Reference proteome</keyword>
<dbReference type="RefSeq" id="WP_060624325.1">
    <property type="nucleotide sequence ID" value="NZ_LCZJ02000026.1"/>
</dbReference>